<keyword evidence="3" id="KW-0808">Transferase</keyword>
<keyword evidence="1" id="KW-0812">Transmembrane</keyword>
<keyword evidence="1" id="KW-0472">Membrane</keyword>
<accession>A0A4U9VEA2</accession>
<dbReference type="Pfam" id="PF06580">
    <property type="entry name" value="His_kinase"/>
    <property type="match status" value="1"/>
</dbReference>
<reference evidence="3 4" key="1">
    <citation type="submission" date="2019-05" db="EMBL/GenBank/DDBJ databases">
        <authorList>
            <consortium name="Pathogen Informatics"/>
        </authorList>
    </citation>
    <scope>NUCLEOTIDE SEQUENCE [LARGE SCALE GENOMIC DNA]</scope>
    <source>
        <strain evidence="3 4">NCTC11429</strain>
    </source>
</reference>
<evidence type="ECO:0000313" key="4">
    <source>
        <dbReference type="Proteomes" id="UP000308196"/>
    </source>
</evidence>
<feature type="transmembrane region" description="Helical" evidence="1">
    <location>
        <begin position="16"/>
        <end position="35"/>
    </location>
</feature>
<dbReference type="GO" id="GO:0016020">
    <property type="term" value="C:membrane"/>
    <property type="evidence" value="ECO:0007669"/>
    <property type="project" value="InterPro"/>
</dbReference>
<dbReference type="KEGG" id="stha:NCTC11429_02869"/>
<dbReference type="RefSeq" id="WP_081818016.1">
    <property type="nucleotide sequence ID" value="NZ_LR590484.1"/>
</dbReference>
<dbReference type="InterPro" id="IPR050640">
    <property type="entry name" value="Bact_2-comp_sensor_kinase"/>
</dbReference>
<dbReference type="EC" id="2.7.13.3" evidence="3"/>
<dbReference type="AlphaFoldDB" id="A0A4U9VEA2"/>
<dbReference type="GO" id="GO:0000155">
    <property type="term" value="F:phosphorelay sensor kinase activity"/>
    <property type="evidence" value="ECO:0007669"/>
    <property type="project" value="InterPro"/>
</dbReference>
<evidence type="ECO:0000313" key="3">
    <source>
        <dbReference type="EMBL" id="VTR43472.1"/>
    </source>
</evidence>
<dbReference type="PANTHER" id="PTHR34220">
    <property type="entry name" value="SENSOR HISTIDINE KINASE YPDA"/>
    <property type="match status" value="1"/>
</dbReference>
<dbReference type="PANTHER" id="PTHR34220:SF7">
    <property type="entry name" value="SENSOR HISTIDINE KINASE YPDA"/>
    <property type="match status" value="1"/>
</dbReference>
<sequence>MSLFFPRGRQLKRQDFYVLFFIRPPFMFLIAYWLFGSSYFSHWHIFWPVTLALIVQTVVSWRLHIYADGLIRSRYANIEKVTERLVWSMGSHICIMVTVISASCALFVLTDFQDFDFQWDGYFKTLVTGFCTNIAATGFHEGVYMFHNWRKTWLEAEELKKNNLKSQLTGLKCKIDSHFLFNSINTLSSLIEEDRTLAEKFLDEMSKVYRYILQGDREELIPLGEEIDFIHSWFFLLKTRYGSAIELQLGQLGDTEAYALPVLSLMLIAENIIEHNSISKKAPLKLCIQRERDNLLFGHLMQPKKNSPIVNEDQKIHHLFDKYKLMGIYDADLFYHKQWRWVKIPLILIPRPL</sequence>
<name>A0A4U9VEA2_9SPHI</name>
<dbReference type="GeneID" id="78463566"/>
<evidence type="ECO:0000256" key="1">
    <source>
        <dbReference type="SAM" id="Phobius"/>
    </source>
</evidence>
<feature type="transmembrane region" description="Helical" evidence="1">
    <location>
        <begin position="41"/>
        <end position="64"/>
    </location>
</feature>
<organism evidence="3 4">
    <name type="scientific">Sphingobacterium thalpophilum</name>
    <dbReference type="NCBI Taxonomy" id="259"/>
    <lineage>
        <taxon>Bacteria</taxon>
        <taxon>Pseudomonadati</taxon>
        <taxon>Bacteroidota</taxon>
        <taxon>Sphingobacteriia</taxon>
        <taxon>Sphingobacteriales</taxon>
        <taxon>Sphingobacteriaceae</taxon>
        <taxon>Sphingobacterium</taxon>
    </lineage>
</organism>
<evidence type="ECO:0000259" key="2">
    <source>
        <dbReference type="Pfam" id="PF06580"/>
    </source>
</evidence>
<proteinExistence type="predicted"/>
<dbReference type="STRING" id="1123265.GCA_000686625_01958"/>
<feature type="domain" description="Signal transduction histidine kinase internal region" evidence="2">
    <location>
        <begin position="167"/>
        <end position="244"/>
    </location>
</feature>
<dbReference type="Proteomes" id="UP000308196">
    <property type="component" value="Chromosome"/>
</dbReference>
<keyword evidence="3" id="KW-0418">Kinase</keyword>
<dbReference type="InterPro" id="IPR010559">
    <property type="entry name" value="Sig_transdc_His_kin_internal"/>
</dbReference>
<gene>
    <name evidence="3" type="primary">yehU_8</name>
    <name evidence="3" type="ORF">NCTC11429_02869</name>
</gene>
<feature type="transmembrane region" description="Helical" evidence="1">
    <location>
        <begin position="85"/>
        <end position="109"/>
    </location>
</feature>
<keyword evidence="1" id="KW-1133">Transmembrane helix</keyword>
<protein>
    <submittedName>
        <fullName evidence="3">Probable sensor-like histidine kinase YehU</fullName>
        <ecNumber evidence="3">2.7.13.3</ecNumber>
    </submittedName>
</protein>
<dbReference type="EMBL" id="LR590484">
    <property type="protein sequence ID" value="VTR43472.1"/>
    <property type="molecule type" value="Genomic_DNA"/>
</dbReference>